<organism evidence="2 3">
    <name type="scientific">Microbulbifer aggregans</name>
    <dbReference type="NCBI Taxonomy" id="1769779"/>
    <lineage>
        <taxon>Bacteria</taxon>
        <taxon>Pseudomonadati</taxon>
        <taxon>Pseudomonadota</taxon>
        <taxon>Gammaproteobacteria</taxon>
        <taxon>Cellvibrionales</taxon>
        <taxon>Microbulbiferaceae</taxon>
        <taxon>Microbulbifer</taxon>
    </lineage>
</organism>
<feature type="chain" id="PRO_5008895522" description="Lipoprotein" evidence="1">
    <location>
        <begin position="22"/>
        <end position="352"/>
    </location>
</feature>
<keyword evidence="3" id="KW-1185">Reference proteome</keyword>
<dbReference type="Proteomes" id="UP000095672">
    <property type="component" value="Chromosome"/>
</dbReference>
<dbReference type="RefSeq" id="WP_158514551.1">
    <property type="nucleotide sequence ID" value="NZ_CP014143.1"/>
</dbReference>
<dbReference type="KEGG" id="micc:AUP74_01646"/>
<dbReference type="PROSITE" id="PS51257">
    <property type="entry name" value="PROKAR_LIPOPROTEIN"/>
    <property type="match status" value="1"/>
</dbReference>
<sequence precursor="true">MVKKILFVVSVLLVTACSSTPYENFDSATVQGKGSMRLVSQVSQEEMVKEFVPSNSGGSAGAQFGLVGALVGSAIDASVNNSRAQDAEQMVEPFRNALLDLDVRSLVYHQLAENASRIDWVSDVNPVMEQLEAGKKPEDYVLGVDEDLVLMVDTRYSLKPGTEVVEFVAMYALYDKDAIRKAGKSKAKPIYSNTATIQSYPHNASIRRLTESEKEAERQSIEQRYPTDAELAKNTLARNQKNKKKALANLDTKTLSVVGYNPNGSVWLANDGALLREEVQAAPSLLADMVVKDLMGEYPLPELAEGEKRKHPKAPQLLEESENGMVITRRPNGTLLSKHRDAPVYTTFGNVF</sequence>
<keyword evidence="1" id="KW-0732">Signal</keyword>
<dbReference type="AlphaFoldDB" id="A0A1C9W7F4"/>
<reference evidence="3" key="1">
    <citation type="submission" date="2016-01" db="EMBL/GenBank/DDBJ databases">
        <title>Complete genome sequence of Microbulbifer sp. CCB-MM1, a halophile isolated from Matang Mangrove Forest, Perak.</title>
        <authorList>
            <person name="Moh T.H."/>
            <person name="Dinesh B."/>
            <person name="Lau N.-S."/>
            <person name="Go F."/>
            <person name="Alexander Chong S.-C."/>
        </authorList>
    </citation>
    <scope>NUCLEOTIDE SEQUENCE [LARGE SCALE GENOMIC DNA]</scope>
    <source>
        <strain evidence="3">CCB-MM1</strain>
    </source>
</reference>
<gene>
    <name evidence="2" type="ORF">AUP74_01646</name>
</gene>
<feature type="signal peptide" evidence="1">
    <location>
        <begin position="1"/>
        <end position="21"/>
    </location>
</feature>
<evidence type="ECO:0000256" key="1">
    <source>
        <dbReference type="SAM" id="SignalP"/>
    </source>
</evidence>
<accession>A0A1C9W7F4</accession>
<evidence type="ECO:0000313" key="2">
    <source>
        <dbReference type="EMBL" id="AOS97079.1"/>
    </source>
</evidence>
<proteinExistence type="predicted"/>
<protein>
    <recommendedName>
        <fullName evidence="4">Lipoprotein</fullName>
    </recommendedName>
</protein>
<evidence type="ECO:0008006" key="4">
    <source>
        <dbReference type="Google" id="ProtNLM"/>
    </source>
</evidence>
<name>A0A1C9W7F4_9GAMM</name>
<dbReference type="OrthoDB" id="5729221at2"/>
<dbReference type="EMBL" id="CP014143">
    <property type="protein sequence ID" value="AOS97079.1"/>
    <property type="molecule type" value="Genomic_DNA"/>
</dbReference>
<evidence type="ECO:0000313" key="3">
    <source>
        <dbReference type="Proteomes" id="UP000095672"/>
    </source>
</evidence>